<evidence type="ECO:0000313" key="2">
    <source>
        <dbReference type="Proteomes" id="UP000299102"/>
    </source>
</evidence>
<dbReference type="Proteomes" id="UP000299102">
    <property type="component" value="Unassembled WGS sequence"/>
</dbReference>
<gene>
    <name evidence="1" type="ORF">EVAR_12399_1</name>
</gene>
<reference evidence="1 2" key="1">
    <citation type="journal article" date="2019" name="Commun. Biol.">
        <title>The bagworm genome reveals a unique fibroin gene that provides high tensile strength.</title>
        <authorList>
            <person name="Kono N."/>
            <person name="Nakamura H."/>
            <person name="Ohtoshi R."/>
            <person name="Tomita M."/>
            <person name="Numata K."/>
            <person name="Arakawa K."/>
        </authorList>
    </citation>
    <scope>NUCLEOTIDE SEQUENCE [LARGE SCALE GENOMIC DNA]</scope>
</reference>
<name>A0A4C1TZK0_EUMVA</name>
<protein>
    <submittedName>
        <fullName evidence="1">Uncharacterized protein</fullName>
    </submittedName>
</protein>
<dbReference type="AlphaFoldDB" id="A0A4C1TZK0"/>
<comment type="caution">
    <text evidence="1">The sequence shown here is derived from an EMBL/GenBank/DDBJ whole genome shotgun (WGS) entry which is preliminary data.</text>
</comment>
<keyword evidence="2" id="KW-1185">Reference proteome</keyword>
<organism evidence="1 2">
    <name type="scientific">Eumeta variegata</name>
    <name type="common">Bagworm moth</name>
    <name type="synonym">Eumeta japonica</name>
    <dbReference type="NCBI Taxonomy" id="151549"/>
    <lineage>
        <taxon>Eukaryota</taxon>
        <taxon>Metazoa</taxon>
        <taxon>Ecdysozoa</taxon>
        <taxon>Arthropoda</taxon>
        <taxon>Hexapoda</taxon>
        <taxon>Insecta</taxon>
        <taxon>Pterygota</taxon>
        <taxon>Neoptera</taxon>
        <taxon>Endopterygota</taxon>
        <taxon>Lepidoptera</taxon>
        <taxon>Glossata</taxon>
        <taxon>Ditrysia</taxon>
        <taxon>Tineoidea</taxon>
        <taxon>Psychidae</taxon>
        <taxon>Oiketicinae</taxon>
        <taxon>Eumeta</taxon>
    </lineage>
</organism>
<accession>A0A4C1TZK0</accession>
<proteinExistence type="predicted"/>
<evidence type="ECO:0000313" key="1">
    <source>
        <dbReference type="EMBL" id="GBP19358.1"/>
    </source>
</evidence>
<dbReference type="EMBL" id="BGZK01000107">
    <property type="protein sequence ID" value="GBP19358.1"/>
    <property type="molecule type" value="Genomic_DNA"/>
</dbReference>
<sequence length="141" mass="15608">MEVQRLAPTAVPLIKIKSSVTDNGYCIGDNCRYRPSTRTGLAWRVKHILPFEREQTRRDSNQQGVYAVENSEYVIEASGARRPGGRGQWTVGRPFYNGGLISGRNSQSQSRPRSVRGVVVVKSIGLGLESTGFYSDFGLLD</sequence>